<gene>
    <name evidence="2" type="ORF">AX774_g6265</name>
</gene>
<protein>
    <recommendedName>
        <fullName evidence="4">Pacifastin domain-containing protein</fullName>
    </recommendedName>
</protein>
<dbReference type="Proteomes" id="UP000188320">
    <property type="component" value="Unassembled WGS sequence"/>
</dbReference>
<accession>A0A1R1PHH1</accession>
<evidence type="ECO:0000313" key="2">
    <source>
        <dbReference type="EMBL" id="OMH80302.1"/>
    </source>
</evidence>
<evidence type="ECO:0000256" key="1">
    <source>
        <dbReference type="SAM" id="Phobius"/>
    </source>
</evidence>
<feature type="transmembrane region" description="Helical" evidence="1">
    <location>
        <begin position="12"/>
        <end position="33"/>
    </location>
</feature>
<comment type="caution">
    <text evidence="2">The sequence shown here is derived from an EMBL/GenBank/DDBJ whole genome shotgun (WGS) entry which is preliminary data.</text>
</comment>
<evidence type="ECO:0008006" key="4">
    <source>
        <dbReference type="Google" id="ProtNLM"/>
    </source>
</evidence>
<evidence type="ECO:0000313" key="3">
    <source>
        <dbReference type="Proteomes" id="UP000188320"/>
    </source>
</evidence>
<keyword evidence="3" id="KW-1185">Reference proteome</keyword>
<dbReference type="AlphaFoldDB" id="A0A1R1PHH1"/>
<name>A0A1R1PHH1_ZANCU</name>
<keyword evidence="1" id="KW-1133">Transmembrane helix</keyword>
<dbReference type="EMBL" id="LSSK01001231">
    <property type="protein sequence ID" value="OMH80302.1"/>
    <property type="molecule type" value="Genomic_DNA"/>
</dbReference>
<reference evidence="3" key="1">
    <citation type="submission" date="2017-01" db="EMBL/GenBank/DDBJ databases">
        <authorList>
            <person name="Wang Y."/>
            <person name="White M."/>
            <person name="Kvist S."/>
            <person name="Moncalvo J.-M."/>
        </authorList>
    </citation>
    <scope>NUCLEOTIDE SEQUENCE [LARGE SCALE GENOMIC DNA]</scope>
    <source>
        <strain evidence="3">COL-18-3</strain>
    </source>
</reference>
<sequence>MVPLYKAAGAKAPQLFILFLGLFQVILINSSLVPKSDLQGLNENAVVLETKCLKAYKQGSWTAADKCNICKCTKDNKPQCTNKKCDFDLLAECIKRNKARSVWNDSVSGKICFCNSVGEVECTKNKTDQTV</sequence>
<keyword evidence="1" id="KW-0812">Transmembrane</keyword>
<organism evidence="2 3">
    <name type="scientific">Zancudomyces culisetae</name>
    <name type="common">Gut fungus</name>
    <name type="synonym">Smittium culisetae</name>
    <dbReference type="NCBI Taxonomy" id="1213189"/>
    <lineage>
        <taxon>Eukaryota</taxon>
        <taxon>Fungi</taxon>
        <taxon>Fungi incertae sedis</taxon>
        <taxon>Zoopagomycota</taxon>
        <taxon>Kickxellomycotina</taxon>
        <taxon>Harpellomycetes</taxon>
        <taxon>Harpellales</taxon>
        <taxon>Legeriomycetaceae</taxon>
        <taxon>Zancudomyces</taxon>
    </lineage>
</organism>
<proteinExistence type="predicted"/>
<keyword evidence="1" id="KW-0472">Membrane</keyword>